<dbReference type="Pfam" id="PF00563">
    <property type="entry name" value="EAL"/>
    <property type="match status" value="1"/>
</dbReference>
<dbReference type="GO" id="GO:0071111">
    <property type="term" value="F:cyclic-guanylate-specific phosphodiesterase activity"/>
    <property type="evidence" value="ECO:0007669"/>
    <property type="project" value="InterPro"/>
</dbReference>
<protein>
    <submittedName>
        <fullName evidence="5">FOG: EAL domain</fullName>
    </submittedName>
</protein>
<evidence type="ECO:0000259" key="4">
    <source>
        <dbReference type="PROSITE" id="PS50924"/>
    </source>
</evidence>
<dbReference type="SUPFAM" id="SSF141868">
    <property type="entry name" value="EAL domain-like"/>
    <property type="match status" value="1"/>
</dbReference>
<feature type="domain" description="EAL" evidence="2">
    <location>
        <begin position="419"/>
        <end position="674"/>
    </location>
</feature>
<dbReference type="RefSeq" id="WP_014822567.1">
    <property type="nucleotide sequence ID" value="NC_018065.1"/>
</dbReference>
<evidence type="ECO:0000256" key="1">
    <source>
        <dbReference type="PROSITE-ProRule" id="PRU00244"/>
    </source>
</evidence>
<dbReference type="HOGENOM" id="CLU_000445_70_49_9"/>
<keyword evidence="1" id="KW-0812">Transmembrane</keyword>
<dbReference type="Gene3D" id="3.30.70.270">
    <property type="match status" value="1"/>
</dbReference>
<feature type="transmembrane region" description="Helical" evidence="1">
    <location>
        <begin position="87"/>
        <end position="108"/>
    </location>
</feature>
<feature type="domain" description="MHYT" evidence="4">
    <location>
        <begin position="17"/>
        <end position="209"/>
    </location>
</feature>
<gene>
    <name evidence="5" type="ordered locus">SSIL_0462</name>
</gene>
<dbReference type="InterPro" id="IPR001633">
    <property type="entry name" value="EAL_dom"/>
</dbReference>
<keyword evidence="6" id="KW-1185">Reference proteome</keyword>
<sequence length="686" mass="77173">MFTKPDLESMQIIEGTYDPLVMLLSFIIAFGASYTAIYINRRINGKGFFHKNIWLVLASLAMGLGIWSMHYVGMNAFVISIPMKHNLVLTIISVIPAIGASYMAFYLINSDYKKVQTFIAAGFFMGCGIALMHYIGMAAMEMDAKVVYNPVLFGLSILIAIVASFASLYIFSITDTKMEKVLVKSIAAFLMAIAVTSMHYTGMLAMSFYVEGPIRVHTHDSNMIEVALFVTIGIGSLFGLAILASRLDSYVDFRMKYFDALTQLPNHNQFTEDQHIKKNTKMVAIVHLNNVEKYILAYGYSFGDAIVKSVIEIMQTSLPKETKLYRTEANRFTVIHAPAESVQNTINGLRSICLLLERPLNIDERMVSIEAVFAVSQSDEKKAVQEHFTNAIAVLHAPSTQSRHGIIKYDPKIHTFNFERQLSLDIQRAMDENELFIVYQPKVHPEQNSVVGIEALMRWKHPVYGIISPAVFIPILENANRISDVTDWLIERVCQQLAAWTNIGIELPQISINIPGMYLTSPRLNKVINRSLLKYKIQASKIELEITETSVIHDIHNAISAVRTFREKGLSVALDDFGTGLSSLSYLKEIPISTIKIDKSFIDGVPNSAKDASILKSIIHLCYSLDLNVLVEGVETKEQVQFIMGLEKVPIVQGYYYSKPLTVEEYEHWWKKRKEVGEQNGEISIG</sequence>
<dbReference type="CDD" id="cd01948">
    <property type="entry name" value="EAL"/>
    <property type="match status" value="1"/>
</dbReference>
<reference evidence="5 6" key="2">
    <citation type="journal article" date="2012" name="J. Biosci. Bioeng.">
        <title>Complete genome sequence and characterization of the N-acylhomoserine lactone-degrading gene of the potato leaf-associated Solibacillus silvestris.</title>
        <authorList>
            <person name="Morohoshi T."/>
            <person name="Tominaga Y."/>
            <person name="Someya N."/>
            <person name="Ikeda T."/>
        </authorList>
    </citation>
    <scope>NUCLEOTIDE SEQUENCE [LARGE SCALE GENOMIC DNA]</scope>
    <source>
        <strain evidence="5 6">StLB046</strain>
    </source>
</reference>
<feature type="transmembrane region" description="Helical" evidence="1">
    <location>
        <begin position="226"/>
        <end position="247"/>
    </location>
</feature>
<dbReference type="InterPro" id="IPR029787">
    <property type="entry name" value="Nucleotide_cyclase"/>
</dbReference>
<keyword evidence="1" id="KW-0472">Membrane</keyword>
<proteinExistence type="predicted"/>
<dbReference type="Gene3D" id="3.20.20.450">
    <property type="entry name" value="EAL domain"/>
    <property type="match status" value="1"/>
</dbReference>
<feature type="transmembrane region" description="Helical" evidence="1">
    <location>
        <begin position="147"/>
        <end position="170"/>
    </location>
</feature>
<dbReference type="PANTHER" id="PTHR33121:SF79">
    <property type="entry name" value="CYCLIC DI-GMP PHOSPHODIESTERASE PDED-RELATED"/>
    <property type="match status" value="1"/>
</dbReference>
<dbReference type="PANTHER" id="PTHR33121">
    <property type="entry name" value="CYCLIC DI-GMP PHOSPHODIESTERASE PDEF"/>
    <property type="match status" value="1"/>
</dbReference>
<feature type="transmembrane region" description="Helical" evidence="1">
    <location>
        <begin position="52"/>
        <end position="72"/>
    </location>
</feature>
<dbReference type="InterPro" id="IPR035919">
    <property type="entry name" value="EAL_sf"/>
</dbReference>
<dbReference type="SUPFAM" id="SSF55073">
    <property type="entry name" value="Nucleotide cyclase"/>
    <property type="match status" value="1"/>
</dbReference>
<dbReference type="PROSITE" id="PS50924">
    <property type="entry name" value="MHYT"/>
    <property type="match status" value="1"/>
</dbReference>
<dbReference type="eggNOG" id="COG3300">
    <property type="taxonomic scope" value="Bacteria"/>
</dbReference>
<feature type="transmembrane region" description="Helical" evidence="1">
    <location>
        <begin position="115"/>
        <end position="135"/>
    </location>
</feature>
<feature type="transmembrane region" description="Helical" evidence="1">
    <location>
        <begin position="182"/>
        <end position="206"/>
    </location>
</feature>
<dbReference type="PROSITE" id="PS50887">
    <property type="entry name" value="GGDEF"/>
    <property type="match status" value="1"/>
</dbReference>
<dbReference type="AlphaFoldDB" id="F2F7G0"/>
<evidence type="ECO:0000259" key="3">
    <source>
        <dbReference type="PROSITE" id="PS50887"/>
    </source>
</evidence>
<reference evidence="6" key="1">
    <citation type="submission" date="2011-04" db="EMBL/GenBank/DDBJ databases">
        <title>Genome sequence of Solibacillus silvestris StLB046.</title>
        <authorList>
            <person name="Morohoshi T."/>
            <person name="Someya N."/>
            <person name="Ikeda T."/>
        </authorList>
    </citation>
    <scope>NUCLEOTIDE SEQUENCE [LARGE SCALE GENOMIC DNA]</scope>
    <source>
        <strain evidence="6">StLB046</strain>
    </source>
</reference>
<evidence type="ECO:0000259" key="2">
    <source>
        <dbReference type="PROSITE" id="PS50883"/>
    </source>
</evidence>
<dbReference type="InterPro" id="IPR043128">
    <property type="entry name" value="Rev_trsase/Diguanyl_cyclase"/>
</dbReference>
<name>F2F7G0_SOLSS</name>
<evidence type="ECO:0000313" key="5">
    <source>
        <dbReference type="EMBL" id="BAK14885.1"/>
    </source>
</evidence>
<dbReference type="InterPro" id="IPR000160">
    <property type="entry name" value="GGDEF_dom"/>
</dbReference>
<dbReference type="Proteomes" id="UP000006691">
    <property type="component" value="Chromosome"/>
</dbReference>
<dbReference type="PROSITE" id="PS50883">
    <property type="entry name" value="EAL"/>
    <property type="match status" value="1"/>
</dbReference>
<dbReference type="KEGG" id="siv:SSIL_0462"/>
<accession>F2F7G0</accession>
<feature type="domain" description="GGDEF" evidence="3">
    <location>
        <begin position="279"/>
        <end position="411"/>
    </location>
</feature>
<dbReference type="Pfam" id="PF03707">
    <property type="entry name" value="MHYT"/>
    <property type="match status" value="3"/>
</dbReference>
<dbReference type="eggNOG" id="COG2199">
    <property type="taxonomic scope" value="Bacteria"/>
</dbReference>
<dbReference type="Pfam" id="PF00990">
    <property type="entry name" value="GGDEF"/>
    <property type="match status" value="1"/>
</dbReference>
<organism evidence="5 6">
    <name type="scientific">Solibacillus silvestris (strain StLB046)</name>
    <name type="common">Bacillus silvestris</name>
    <dbReference type="NCBI Taxonomy" id="1002809"/>
    <lineage>
        <taxon>Bacteria</taxon>
        <taxon>Bacillati</taxon>
        <taxon>Bacillota</taxon>
        <taxon>Bacilli</taxon>
        <taxon>Bacillales</taxon>
        <taxon>Caryophanaceae</taxon>
        <taxon>Solibacillus</taxon>
    </lineage>
</organism>
<dbReference type="EMBL" id="AP012157">
    <property type="protein sequence ID" value="BAK14885.1"/>
    <property type="molecule type" value="Genomic_DNA"/>
</dbReference>
<dbReference type="SMART" id="SM00052">
    <property type="entry name" value="EAL"/>
    <property type="match status" value="1"/>
</dbReference>
<dbReference type="GO" id="GO:0016020">
    <property type="term" value="C:membrane"/>
    <property type="evidence" value="ECO:0007669"/>
    <property type="project" value="UniProtKB-UniRule"/>
</dbReference>
<keyword evidence="1" id="KW-1133">Transmembrane helix</keyword>
<dbReference type="eggNOG" id="COG2200">
    <property type="taxonomic scope" value="Bacteria"/>
</dbReference>
<dbReference type="InterPro" id="IPR005330">
    <property type="entry name" value="MHYT_dom"/>
</dbReference>
<evidence type="ECO:0000313" key="6">
    <source>
        <dbReference type="Proteomes" id="UP000006691"/>
    </source>
</evidence>
<dbReference type="PATRIC" id="fig|1002809.3.peg.467"/>
<dbReference type="SMART" id="SM00267">
    <property type="entry name" value="GGDEF"/>
    <property type="match status" value="1"/>
</dbReference>
<feature type="transmembrane region" description="Helical" evidence="1">
    <location>
        <begin position="20"/>
        <end position="40"/>
    </location>
</feature>
<dbReference type="STRING" id="1002809.SSIL_0462"/>
<dbReference type="InterPro" id="IPR050706">
    <property type="entry name" value="Cyclic-di-GMP_PDE-like"/>
</dbReference>